<evidence type="ECO:0000313" key="2">
    <source>
        <dbReference type="EMBL" id="VDN34428.1"/>
    </source>
</evidence>
<dbReference type="Pfam" id="PF05881">
    <property type="entry name" value="CNPase"/>
    <property type="match status" value="1"/>
</dbReference>
<dbReference type="InterPro" id="IPR009097">
    <property type="entry name" value="Cyclic_Pdiesterase"/>
</dbReference>
<dbReference type="OrthoDB" id="3231855at2759"/>
<gene>
    <name evidence="2" type="ORF">DILT_LOCUS16507</name>
</gene>
<proteinExistence type="predicted"/>
<organism evidence="2 3">
    <name type="scientific">Dibothriocephalus latus</name>
    <name type="common">Fish tapeworm</name>
    <name type="synonym">Diphyllobothrium latum</name>
    <dbReference type="NCBI Taxonomy" id="60516"/>
    <lineage>
        <taxon>Eukaryota</taxon>
        <taxon>Metazoa</taxon>
        <taxon>Spiralia</taxon>
        <taxon>Lophotrochozoa</taxon>
        <taxon>Platyhelminthes</taxon>
        <taxon>Cestoda</taxon>
        <taxon>Eucestoda</taxon>
        <taxon>Diphyllobothriidea</taxon>
        <taxon>Diphyllobothriidae</taxon>
        <taxon>Dibothriocephalus</taxon>
    </lineage>
</organism>
<protein>
    <recommendedName>
        <fullName evidence="1">Cyclic nucleotide phosphodiesterase catalytic domain-containing protein</fullName>
    </recommendedName>
</protein>
<dbReference type="AlphaFoldDB" id="A0A3P7NFM5"/>
<accession>A0A3P7NFM5</accession>
<dbReference type="Gene3D" id="3.90.1740.10">
    <property type="entry name" value="2',3'-cyclic nucleotide 3'-phosphodiesterase superfamily"/>
    <property type="match status" value="1"/>
</dbReference>
<dbReference type="InterPro" id="IPR047325">
    <property type="entry name" value="CNPase_cat"/>
</dbReference>
<name>A0A3P7NFM5_DIBLA</name>
<dbReference type="Proteomes" id="UP000281553">
    <property type="component" value="Unassembled WGS sequence"/>
</dbReference>
<dbReference type="GO" id="GO:0004113">
    <property type="term" value="F:2',3'-cyclic-nucleotide 3'-phosphodiesterase activity"/>
    <property type="evidence" value="ECO:0007669"/>
    <property type="project" value="InterPro"/>
</dbReference>
<feature type="domain" description="Cyclic nucleotide phosphodiesterase catalytic" evidence="1">
    <location>
        <begin position="11"/>
        <end position="63"/>
    </location>
</feature>
<dbReference type="EMBL" id="UYRU01085253">
    <property type="protein sequence ID" value="VDN34428.1"/>
    <property type="molecule type" value="Genomic_DNA"/>
</dbReference>
<evidence type="ECO:0000313" key="3">
    <source>
        <dbReference type="Proteomes" id="UP000281553"/>
    </source>
</evidence>
<reference evidence="2 3" key="1">
    <citation type="submission" date="2018-11" db="EMBL/GenBank/DDBJ databases">
        <authorList>
            <consortium name="Pathogen Informatics"/>
        </authorList>
    </citation>
    <scope>NUCLEOTIDE SEQUENCE [LARGE SCALE GENOMIC DNA]</scope>
</reference>
<dbReference type="SUPFAM" id="SSF55144">
    <property type="entry name" value="LigT-like"/>
    <property type="match status" value="1"/>
</dbReference>
<evidence type="ECO:0000259" key="1">
    <source>
        <dbReference type="Pfam" id="PF05881"/>
    </source>
</evidence>
<keyword evidence="3" id="KW-1185">Reference proteome</keyword>
<sequence length="96" mass="10254">MTLGTAPQLTRPAGCRAHVTLALAAGVSPVETGLDLLRLVDAETAGTQDIPIIPMPDGSVYDFVVSDTQSPSSPDHIYYYEFSAPQTCRVLFGAHY</sequence>